<feature type="transmembrane region" description="Helical" evidence="8">
    <location>
        <begin position="259"/>
        <end position="276"/>
    </location>
</feature>
<evidence type="ECO:0000256" key="7">
    <source>
        <dbReference type="ARBA" id="ARBA00023136"/>
    </source>
</evidence>
<organism evidence="9 10">
    <name type="scientific">Candidatus Thermofonsia Clade 3 bacterium</name>
    <dbReference type="NCBI Taxonomy" id="2364212"/>
    <lineage>
        <taxon>Bacteria</taxon>
        <taxon>Bacillati</taxon>
        <taxon>Chloroflexota</taxon>
        <taxon>Candidatus Thermofontia</taxon>
        <taxon>Candidatus Thermofonsia Clade 3</taxon>
    </lineage>
</organism>
<evidence type="ECO:0000256" key="8">
    <source>
        <dbReference type="SAM" id="Phobius"/>
    </source>
</evidence>
<dbReference type="GO" id="GO:0010041">
    <property type="term" value="P:response to iron(III) ion"/>
    <property type="evidence" value="ECO:0007669"/>
    <property type="project" value="TreeGrafter"/>
</dbReference>
<dbReference type="GO" id="GO:0009103">
    <property type="term" value="P:lipopolysaccharide biosynthetic process"/>
    <property type="evidence" value="ECO:0007669"/>
    <property type="project" value="UniProtKB-ARBA"/>
</dbReference>
<evidence type="ECO:0000256" key="1">
    <source>
        <dbReference type="ARBA" id="ARBA00004651"/>
    </source>
</evidence>
<feature type="transmembrane region" description="Helical" evidence="8">
    <location>
        <begin position="283"/>
        <end position="300"/>
    </location>
</feature>
<dbReference type="Proteomes" id="UP000230790">
    <property type="component" value="Unassembled WGS sequence"/>
</dbReference>
<feature type="transmembrane region" description="Helical" evidence="8">
    <location>
        <begin position="116"/>
        <end position="135"/>
    </location>
</feature>
<dbReference type="AlphaFoldDB" id="A0A2M8QFA4"/>
<evidence type="ECO:0000256" key="5">
    <source>
        <dbReference type="ARBA" id="ARBA00022692"/>
    </source>
</evidence>
<feature type="transmembrane region" description="Helical" evidence="8">
    <location>
        <begin position="63"/>
        <end position="84"/>
    </location>
</feature>
<reference evidence="9 10" key="1">
    <citation type="submission" date="2017-11" db="EMBL/GenBank/DDBJ databases">
        <title>Evolution of Phototrophy in the Chloroflexi Phylum Driven by Horizontal Gene Transfer.</title>
        <authorList>
            <person name="Ward L.M."/>
            <person name="Hemp J."/>
            <person name="Shih P.M."/>
            <person name="Mcglynn S.E."/>
            <person name="Fischer W."/>
        </authorList>
    </citation>
    <scope>NUCLEOTIDE SEQUENCE [LARGE SCALE GENOMIC DNA]</scope>
    <source>
        <strain evidence="9">JP3_7</strain>
    </source>
</reference>
<name>A0A2M8QFA4_9CHLR</name>
<dbReference type="GO" id="GO:0005886">
    <property type="term" value="C:plasma membrane"/>
    <property type="evidence" value="ECO:0007669"/>
    <property type="project" value="UniProtKB-SubCell"/>
</dbReference>
<keyword evidence="6 8" id="KW-1133">Transmembrane helix</keyword>
<evidence type="ECO:0000313" key="10">
    <source>
        <dbReference type="Proteomes" id="UP000230790"/>
    </source>
</evidence>
<keyword evidence="2" id="KW-1003">Cell membrane</keyword>
<accession>A0A2M8QFA4</accession>
<sequence>MIELDARSLWLDEGFSLLRIWSSWSDILANQIFHQTIPTVDLHPPLYFALAKAWGELAGHTVFGWRSFSAFCSTLIIPATAVLTQRLVRRRSAAFMAASLAMLAPTYLWQAAEVRMYALTTLLGALSSYAALRVLSHRFASIRWLIGWSALCIGSFLTHYSLLLPLTLQLAFLSPRILACVRLRRGHHQLLLSMVALIGLMLIAILGRPTLDFIIGYSGGALSSTKQPVPLLEVGREFIADSVNALTFGLNAADPTGGSLLWATVALILFGWLTTLRQRRRHTYLWIILAVAPLLGWLIASSRLENRPSFRYVVYTFPLFHAAIASAVGSGFAALPRSKALVGFPLLVLSLVPPAFGAWMTHVRTDVWQDDWRGLATFLRQNLRRDDGVLLGLHASEASLRYYLGQPMDFFETAGQWRDTSANTAGDLLAQRYGRLWVVLAGDLEDYWNRFVVQIAEQGFTYRQEVAFPARTTSLRVRLYDRSAWLDQLPPEAHVAATSDGALAGLSFIAPDLRYERPALGLIAYWRRSQRAPAYLSVRLSHDNAVWYDFRIETLLGQPAAQPGAPLSHRIYLPLVQNEEQSKQRPAPLSAMRYTLPLWPGLPPLPYVLTLTLTDAQGDVLQRETWTLDVTEVERWVRWPRLATASLWESPALSLLQAEYLPSLSEGEDMPVVLTWSARQPLADGWRIRLALSGSGEAQVERPLAAHPWPPAHWPLGEAVRDQYLVPSASLSEGRYWLTLYLEREGQAAQRHTLGRVTIVPASPIEVTPNYAITVTAAHVGPLTLQGYSITEVQPEAGVLVVETFWRVEARPQEDGRLFVHLFDAAGNFIGQDDGPPFNGARRTQSLRPGQWVRQVHTIRTGAALQPGVYHLRAGIYTAATLRRWPATQNGVPAPDDVVVLSDYVLPASP</sequence>
<dbReference type="PANTHER" id="PTHR33908:SF3">
    <property type="entry name" value="UNDECAPRENYL PHOSPHATE-ALPHA-4-AMINO-4-DEOXY-L-ARABINOSE ARABINOSYL TRANSFERASE"/>
    <property type="match status" value="1"/>
</dbReference>
<proteinExistence type="predicted"/>
<keyword evidence="5 8" id="KW-0812">Transmembrane</keyword>
<evidence type="ECO:0000313" key="9">
    <source>
        <dbReference type="EMBL" id="PJF48490.1"/>
    </source>
</evidence>
<feature type="transmembrane region" description="Helical" evidence="8">
    <location>
        <begin position="312"/>
        <end position="335"/>
    </location>
</feature>
<dbReference type="EMBL" id="PGTN01000013">
    <property type="protein sequence ID" value="PJF48490.1"/>
    <property type="molecule type" value="Genomic_DNA"/>
</dbReference>
<feature type="transmembrane region" description="Helical" evidence="8">
    <location>
        <begin position="142"/>
        <end position="160"/>
    </location>
</feature>
<dbReference type="GO" id="GO:0016763">
    <property type="term" value="F:pentosyltransferase activity"/>
    <property type="evidence" value="ECO:0007669"/>
    <property type="project" value="TreeGrafter"/>
</dbReference>
<protein>
    <submittedName>
        <fullName evidence="9">Uncharacterized protein</fullName>
    </submittedName>
</protein>
<evidence type="ECO:0000256" key="6">
    <source>
        <dbReference type="ARBA" id="ARBA00022989"/>
    </source>
</evidence>
<dbReference type="PANTHER" id="PTHR33908">
    <property type="entry name" value="MANNOSYLTRANSFERASE YKCB-RELATED"/>
    <property type="match status" value="1"/>
</dbReference>
<comment type="caution">
    <text evidence="9">The sequence shown here is derived from an EMBL/GenBank/DDBJ whole genome shotgun (WGS) entry which is preliminary data.</text>
</comment>
<dbReference type="InterPro" id="IPR050297">
    <property type="entry name" value="LipidA_mod_glycosyltrf_83"/>
</dbReference>
<feature type="transmembrane region" description="Helical" evidence="8">
    <location>
        <begin position="190"/>
        <end position="207"/>
    </location>
</feature>
<keyword evidence="7 8" id="KW-0472">Membrane</keyword>
<evidence type="ECO:0000256" key="3">
    <source>
        <dbReference type="ARBA" id="ARBA00022676"/>
    </source>
</evidence>
<keyword evidence="4" id="KW-0808">Transferase</keyword>
<evidence type="ECO:0000256" key="2">
    <source>
        <dbReference type="ARBA" id="ARBA00022475"/>
    </source>
</evidence>
<keyword evidence="3" id="KW-0328">Glycosyltransferase</keyword>
<evidence type="ECO:0000256" key="4">
    <source>
        <dbReference type="ARBA" id="ARBA00022679"/>
    </source>
</evidence>
<feature type="transmembrane region" description="Helical" evidence="8">
    <location>
        <begin position="342"/>
        <end position="360"/>
    </location>
</feature>
<comment type="subcellular location">
    <subcellularLocation>
        <location evidence="1">Cell membrane</location>
        <topology evidence="1">Multi-pass membrane protein</topology>
    </subcellularLocation>
</comment>
<gene>
    <name evidence="9" type="ORF">CUN48_03245</name>
</gene>